<evidence type="ECO:0000313" key="2">
    <source>
        <dbReference type="Proteomes" id="UP001283361"/>
    </source>
</evidence>
<accession>A0AAE1DBN7</accession>
<sequence>MLISRASCGRRNVACDEEDNYNDITDQQVNSYVISSASGSSFVTPEAPSMCCKGEQTRRWQHQWLQVKPQG</sequence>
<protein>
    <submittedName>
        <fullName evidence="1">Uncharacterized protein</fullName>
    </submittedName>
</protein>
<organism evidence="1 2">
    <name type="scientific">Elysia crispata</name>
    <name type="common">lettuce slug</name>
    <dbReference type="NCBI Taxonomy" id="231223"/>
    <lineage>
        <taxon>Eukaryota</taxon>
        <taxon>Metazoa</taxon>
        <taxon>Spiralia</taxon>
        <taxon>Lophotrochozoa</taxon>
        <taxon>Mollusca</taxon>
        <taxon>Gastropoda</taxon>
        <taxon>Heterobranchia</taxon>
        <taxon>Euthyneura</taxon>
        <taxon>Panpulmonata</taxon>
        <taxon>Sacoglossa</taxon>
        <taxon>Placobranchoidea</taxon>
        <taxon>Plakobranchidae</taxon>
        <taxon>Elysia</taxon>
    </lineage>
</organism>
<evidence type="ECO:0000313" key="1">
    <source>
        <dbReference type="EMBL" id="KAK3764010.1"/>
    </source>
</evidence>
<name>A0AAE1DBN7_9GAST</name>
<dbReference type="EMBL" id="JAWDGP010004477">
    <property type="protein sequence ID" value="KAK3764010.1"/>
    <property type="molecule type" value="Genomic_DNA"/>
</dbReference>
<keyword evidence="2" id="KW-1185">Reference proteome</keyword>
<dbReference type="Proteomes" id="UP001283361">
    <property type="component" value="Unassembled WGS sequence"/>
</dbReference>
<comment type="caution">
    <text evidence="1">The sequence shown here is derived from an EMBL/GenBank/DDBJ whole genome shotgun (WGS) entry which is preliminary data.</text>
</comment>
<dbReference type="AlphaFoldDB" id="A0AAE1DBN7"/>
<reference evidence="1" key="1">
    <citation type="journal article" date="2023" name="G3 (Bethesda)">
        <title>A reference genome for the long-term kleptoplast-retaining sea slug Elysia crispata morphotype clarki.</title>
        <authorList>
            <person name="Eastman K.E."/>
            <person name="Pendleton A.L."/>
            <person name="Shaikh M.A."/>
            <person name="Suttiyut T."/>
            <person name="Ogas R."/>
            <person name="Tomko P."/>
            <person name="Gavelis G."/>
            <person name="Widhalm J.R."/>
            <person name="Wisecaver J.H."/>
        </authorList>
    </citation>
    <scope>NUCLEOTIDE SEQUENCE</scope>
    <source>
        <strain evidence="1">ECLA1</strain>
    </source>
</reference>
<gene>
    <name evidence="1" type="ORF">RRG08_004374</name>
</gene>
<proteinExistence type="predicted"/>